<sequence length="271" mass="30193">ASMRMEPSNEPDEANFWVVVGNEVDKQEHHQDKELLRFLAQKQISYQLLNKEQFSRYSTDKKNQGIVAFIRNYDYVSLASLLSCKPRGKFPLIIMLDGIEDPHNFGAILRTAAALNIDGIIIAKKNQVPVNSTVVKVSVGGVAQIPVCQVASLPEALNELKKNDYQIIATVCESRAIEYNKFDFSFPICLIFGNEHAGIRKNLIKKSDNSLYIPMSNNIGSLNVSVSCGIILAQVVSQWENHRTKKAPGNLAGKCAFSERKSPPRPTNVIF</sequence>
<feature type="non-terminal residue" evidence="1">
    <location>
        <position position="1"/>
    </location>
</feature>
<reference evidence="1" key="1">
    <citation type="submission" date="2021-06" db="EMBL/GenBank/DDBJ databases">
        <authorList>
            <person name="Kallberg Y."/>
            <person name="Tangrot J."/>
            <person name="Rosling A."/>
        </authorList>
    </citation>
    <scope>NUCLEOTIDE SEQUENCE</scope>
    <source>
        <strain evidence="1">MA461A</strain>
    </source>
</reference>
<comment type="caution">
    <text evidence="1">The sequence shown here is derived from an EMBL/GenBank/DDBJ whole genome shotgun (WGS) entry which is preliminary data.</text>
</comment>
<dbReference type="EMBL" id="CAJVQC010049002">
    <property type="protein sequence ID" value="CAG8787008.1"/>
    <property type="molecule type" value="Genomic_DNA"/>
</dbReference>
<evidence type="ECO:0000313" key="2">
    <source>
        <dbReference type="Proteomes" id="UP000789920"/>
    </source>
</evidence>
<gene>
    <name evidence="1" type="ORF">RPERSI_LOCUS18474</name>
</gene>
<accession>A0ACA9RCS8</accession>
<proteinExistence type="predicted"/>
<feature type="non-terminal residue" evidence="1">
    <location>
        <position position="271"/>
    </location>
</feature>
<name>A0ACA9RCS8_9GLOM</name>
<dbReference type="Proteomes" id="UP000789920">
    <property type="component" value="Unassembled WGS sequence"/>
</dbReference>
<keyword evidence="2" id="KW-1185">Reference proteome</keyword>
<evidence type="ECO:0000313" key="1">
    <source>
        <dbReference type="EMBL" id="CAG8787008.1"/>
    </source>
</evidence>
<protein>
    <submittedName>
        <fullName evidence="1">28714_t:CDS:1</fullName>
    </submittedName>
</protein>
<organism evidence="1 2">
    <name type="scientific">Racocetra persica</name>
    <dbReference type="NCBI Taxonomy" id="160502"/>
    <lineage>
        <taxon>Eukaryota</taxon>
        <taxon>Fungi</taxon>
        <taxon>Fungi incertae sedis</taxon>
        <taxon>Mucoromycota</taxon>
        <taxon>Glomeromycotina</taxon>
        <taxon>Glomeromycetes</taxon>
        <taxon>Diversisporales</taxon>
        <taxon>Gigasporaceae</taxon>
        <taxon>Racocetra</taxon>
    </lineage>
</organism>